<protein>
    <submittedName>
        <fullName evidence="1">DUF4876 domain-containing protein</fullName>
    </submittedName>
</protein>
<dbReference type="EMBL" id="QCXX01000001">
    <property type="protein sequence ID" value="PUV26135.1"/>
    <property type="molecule type" value="Genomic_DNA"/>
</dbReference>
<dbReference type="AlphaFoldDB" id="A0A363NZ95"/>
<keyword evidence="2" id="KW-1185">Reference proteome</keyword>
<dbReference type="Pfam" id="PF16215">
    <property type="entry name" value="DUF4876"/>
    <property type="match status" value="1"/>
</dbReference>
<dbReference type="InterPro" id="IPR032627">
    <property type="entry name" value="DUF4876"/>
</dbReference>
<dbReference type="OrthoDB" id="1409865at2"/>
<dbReference type="RefSeq" id="WP_108632425.1">
    <property type="nucleotide sequence ID" value="NZ_QCXX01000001.1"/>
</dbReference>
<evidence type="ECO:0000313" key="2">
    <source>
        <dbReference type="Proteomes" id="UP000250831"/>
    </source>
</evidence>
<reference evidence="1 2" key="1">
    <citation type="submission" date="2018-04" db="EMBL/GenBank/DDBJ databases">
        <title>Sphingobacterium sp. M46 Genome.</title>
        <authorList>
            <person name="Cheng J."/>
            <person name="Li Y."/>
        </authorList>
    </citation>
    <scope>NUCLEOTIDE SEQUENCE [LARGE SCALE GENOMIC DNA]</scope>
    <source>
        <strain evidence="1 2">M46</strain>
    </source>
</reference>
<accession>A0A363NZ95</accession>
<gene>
    <name evidence="1" type="ORF">DCO56_04010</name>
</gene>
<comment type="caution">
    <text evidence="1">The sequence shown here is derived from an EMBL/GenBank/DDBJ whole genome shotgun (WGS) entry which is preliminary data.</text>
</comment>
<organism evidence="1 2">
    <name type="scientific">Sphingobacterium athyrii</name>
    <dbReference type="NCBI Taxonomy" id="2152717"/>
    <lineage>
        <taxon>Bacteria</taxon>
        <taxon>Pseudomonadati</taxon>
        <taxon>Bacteroidota</taxon>
        <taxon>Sphingobacteriia</taxon>
        <taxon>Sphingobacteriales</taxon>
        <taxon>Sphingobacteriaceae</taxon>
        <taxon>Sphingobacterium</taxon>
    </lineage>
</organism>
<dbReference type="Proteomes" id="UP000250831">
    <property type="component" value="Unassembled WGS sequence"/>
</dbReference>
<name>A0A363NZ95_9SPHI</name>
<sequence length="438" mass="48492">MKTRYLIPFLLLPFISCKKDNTNGVQPLDIKLNLKYASAELNGKLDLGKVVVKVTNLSTKNSMTYSPTQGVVNLVSIMPGEYDIDASITIPKEQYFNATGQATFEDVTFNASVKKVNLTSSSSLDLELIAGLLGNFVIKQIYYAGSDNKEGAIYRDQFFEVYNNTDRVLYADSLYFGRLWGRQRTTIDPVYYQANGQLDWSKSLGMIGAEAANTDYVYLRDLFMIPGNGKSYPVEPGKSIVIAQNALNHKVPFVGNNGKEVTIKKPELTVDLSNASFEVYYGDIPGNKPFASDIDNPKVPNVQILDYVGNDWILDNLGRDAYVIFKHADRAAVANLPSYPEPSINPPSSTAKKYRQLPINWIMDAVDVQPNTTDARIPKKLPPALDAGFTFVTLGGYSSQSVMRKTDKTTNGVRKLKDTNNSTVDFVVIKANPFGFAD</sequence>
<evidence type="ECO:0000313" key="1">
    <source>
        <dbReference type="EMBL" id="PUV26135.1"/>
    </source>
</evidence>
<proteinExistence type="predicted"/>